<organism evidence="8 9">
    <name type="scientific">Hoeflea marina</name>
    <dbReference type="NCBI Taxonomy" id="274592"/>
    <lineage>
        <taxon>Bacteria</taxon>
        <taxon>Pseudomonadati</taxon>
        <taxon>Pseudomonadota</taxon>
        <taxon>Alphaproteobacteria</taxon>
        <taxon>Hyphomicrobiales</taxon>
        <taxon>Rhizobiaceae</taxon>
        <taxon>Hoeflea</taxon>
    </lineage>
</organism>
<evidence type="ECO:0000256" key="2">
    <source>
        <dbReference type="ARBA" id="ARBA00008814"/>
    </source>
</evidence>
<gene>
    <name evidence="8" type="ORF">DFR52_101835</name>
</gene>
<comment type="subcellular location">
    <subcellularLocation>
        <location evidence="1">Cell envelope</location>
    </subcellularLocation>
</comment>
<dbReference type="InterPro" id="IPR006311">
    <property type="entry name" value="TAT_signal"/>
</dbReference>
<dbReference type="RefSeq" id="WP_110030609.1">
    <property type="nucleotide sequence ID" value="NZ_QGTR01000001.1"/>
</dbReference>
<evidence type="ECO:0000256" key="5">
    <source>
        <dbReference type="ARBA" id="ARBA00022729"/>
    </source>
</evidence>
<dbReference type="GO" id="GO:1901678">
    <property type="term" value="P:iron coordination entity transport"/>
    <property type="evidence" value="ECO:0007669"/>
    <property type="project" value="UniProtKB-ARBA"/>
</dbReference>
<reference evidence="8 9" key="1">
    <citation type="submission" date="2018-05" db="EMBL/GenBank/DDBJ databases">
        <title>Genomic Encyclopedia of Type Strains, Phase IV (KMG-IV): sequencing the most valuable type-strain genomes for metagenomic binning, comparative biology and taxonomic classification.</title>
        <authorList>
            <person name="Goeker M."/>
        </authorList>
    </citation>
    <scope>NUCLEOTIDE SEQUENCE [LARGE SCALE GENOMIC DNA]</scope>
    <source>
        <strain evidence="8 9">DSM 16791</strain>
    </source>
</reference>
<dbReference type="EMBL" id="QGTR01000001">
    <property type="protein sequence ID" value="PWW04144.1"/>
    <property type="molecule type" value="Genomic_DNA"/>
</dbReference>
<keyword evidence="5 6" id="KW-0732">Signal</keyword>
<dbReference type="PANTHER" id="PTHR30532:SF24">
    <property type="entry name" value="FERRIC ENTEROBACTIN-BINDING PERIPLASMIC PROTEIN FEPB"/>
    <property type="match status" value="1"/>
</dbReference>
<dbReference type="AlphaFoldDB" id="A0A317PU01"/>
<dbReference type="Pfam" id="PF01497">
    <property type="entry name" value="Peripla_BP_2"/>
    <property type="match status" value="1"/>
</dbReference>
<feature type="domain" description="Fe/B12 periplasmic-binding" evidence="7">
    <location>
        <begin position="54"/>
        <end position="321"/>
    </location>
</feature>
<dbReference type="SUPFAM" id="SSF53807">
    <property type="entry name" value="Helical backbone' metal receptor"/>
    <property type="match status" value="1"/>
</dbReference>
<evidence type="ECO:0000313" key="8">
    <source>
        <dbReference type="EMBL" id="PWW04144.1"/>
    </source>
</evidence>
<dbReference type="PANTHER" id="PTHR30532">
    <property type="entry name" value="IRON III DICITRATE-BINDING PERIPLASMIC PROTEIN"/>
    <property type="match status" value="1"/>
</dbReference>
<evidence type="ECO:0000256" key="1">
    <source>
        <dbReference type="ARBA" id="ARBA00004196"/>
    </source>
</evidence>
<sequence>MGAFPCSRRQVLGGMAATLFAPALLSATRASAAGGALSFPHAFGTTVLPEPPRRVVSIGYTTQDPLLALDIVPVGIREWFGDQPHGVWPWAQAHLKGADPAVIRGNVSLEAVAVLRPDLIVGIGSGINEAEYASLSRIAPVLMQPPEFPAYGMPWDAMTGLIGRAVGREAAADEKIREAAAILAAMRARHPGWSGRTGVAAYHYGGETGIFAPSDTRGHFLAQLGFEPVPAARHLDKTGAFYQKLSPEDLSALEADLIFWVSSTETAADLAQLPMRRALKAHAEGREVFAGGLLAAAISFGTILSLPFAASELEADIAAAVDGDPATAVPSAVKAGLAP</sequence>
<dbReference type="InterPro" id="IPR051313">
    <property type="entry name" value="Bact_iron-sidero_bind"/>
</dbReference>
<keyword evidence="9" id="KW-1185">Reference proteome</keyword>
<keyword evidence="3" id="KW-0813">Transport</keyword>
<proteinExistence type="inferred from homology"/>
<protein>
    <submittedName>
        <fullName evidence="8">Iron complex transport system substrate-binding protein</fullName>
    </submittedName>
</protein>
<comment type="caution">
    <text evidence="8">The sequence shown here is derived from an EMBL/GenBank/DDBJ whole genome shotgun (WGS) entry which is preliminary data.</text>
</comment>
<evidence type="ECO:0000256" key="4">
    <source>
        <dbReference type="ARBA" id="ARBA00022496"/>
    </source>
</evidence>
<dbReference type="GO" id="GO:0030288">
    <property type="term" value="C:outer membrane-bounded periplasmic space"/>
    <property type="evidence" value="ECO:0007669"/>
    <property type="project" value="TreeGrafter"/>
</dbReference>
<evidence type="ECO:0000256" key="6">
    <source>
        <dbReference type="SAM" id="SignalP"/>
    </source>
</evidence>
<name>A0A317PU01_9HYPH</name>
<evidence type="ECO:0000313" key="9">
    <source>
        <dbReference type="Proteomes" id="UP000246352"/>
    </source>
</evidence>
<comment type="similarity">
    <text evidence="2">Belongs to the bacterial solute-binding protein 8 family.</text>
</comment>
<feature type="chain" id="PRO_5016344034" evidence="6">
    <location>
        <begin position="33"/>
        <end position="339"/>
    </location>
</feature>
<evidence type="ECO:0000256" key="3">
    <source>
        <dbReference type="ARBA" id="ARBA00022448"/>
    </source>
</evidence>
<dbReference type="Gene3D" id="3.40.50.1980">
    <property type="entry name" value="Nitrogenase molybdenum iron protein domain"/>
    <property type="match status" value="2"/>
</dbReference>
<accession>A0A317PU01</accession>
<feature type="signal peptide" evidence="6">
    <location>
        <begin position="1"/>
        <end position="32"/>
    </location>
</feature>
<keyword evidence="4" id="KW-0408">Iron</keyword>
<keyword evidence="4" id="KW-0410">Iron transport</keyword>
<dbReference type="PROSITE" id="PS50983">
    <property type="entry name" value="FE_B12_PBP"/>
    <property type="match status" value="1"/>
</dbReference>
<dbReference type="Proteomes" id="UP000246352">
    <property type="component" value="Unassembled WGS sequence"/>
</dbReference>
<keyword evidence="4" id="KW-0406">Ion transport</keyword>
<dbReference type="PROSITE" id="PS51318">
    <property type="entry name" value="TAT"/>
    <property type="match status" value="1"/>
</dbReference>
<dbReference type="InterPro" id="IPR002491">
    <property type="entry name" value="ABC_transptr_periplasmic_BD"/>
</dbReference>
<dbReference type="OrthoDB" id="1846031at2"/>
<evidence type="ECO:0000259" key="7">
    <source>
        <dbReference type="PROSITE" id="PS50983"/>
    </source>
</evidence>